<keyword evidence="6" id="KW-0560">Oxidoreductase</keyword>
<dbReference type="Gene3D" id="3.50.50.60">
    <property type="entry name" value="FAD/NAD(P)-binding domain"/>
    <property type="match status" value="1"/>
</dbReference>
<name>W4LY62_ENTF1</name>
<accession>W4LY62</accession>
<evidence type="ECO:0000313" key="7">
    <source>
        <dbReference type="EMBL" id="ETX03049.1"/>
    </source>
</evidence>
<dbReference type="SUPFAM" id="SSF51905">
    <property type="entry name" value="FAD/NAD(P)-binding domain"/>
    <property type="match status" value="2"/>
</dbReference>
<dbReference type="PANTHER" id="PTHR43098">
    <property type="entry name" value="L-ORNITHINE N(5)-MONOOXYGENASE-RELATED"/>
    <property type="match status" value="1"/>
</dbReference>
<evidence type="ECO:0000313" key="8">
    <source>
        <dbReference type="Proteomes" id="UP000019141"/>
    </source>
</evidence>
<feature type="non-terminal residue" evidence="7">
    <location>
        <position position="1"/>
    </location>
</feature>
<dbReference type="Proteomes" id="UP000019141">
    <property type="component" value="Unassembled WGS sequence"/>
</dbReference>
<comment type="caution">
    <text evidence="7">The sequence shown here is derived from an EMBL/GenBank/DDBJ whole genome shotgun (WGS) entry which is preliminary data.</text>
</comment>
<keyword evidence="5" id="KW-0521">NADP</keyword>
<evidence type="ECO:0000256" key="6">
    <source>
        <dbReference type="ARBA" id="ARBA00023002"/>
    </source>
</evidence>
<evidence type="ECO:0000256" key="5">
    <source>
        <dbReference type="ARBA" id="ARBA00022857"/>
    </source>
</evidence>
<keyword evidence="3" id="KW-0285">Flavoprotein</keyword>
<dbReference type="AlphaFoldDB" id="W4LY62"/>
<gene>
    <name evidence="7" type="ORF">ETSY1_01445</name>
</gene>
<protein>
    <recommendedName>
        <fullName evidence="9">Monooxygenase</fullName>
    </recommendedName>
</protein>
<comment type="cofactor">
    <cofactor evidence="1">
        <name>FAD</name>
        <dbReference type="ChEBI" id="CHEBI:57692"/>
    </cofactor>
</comment>
<reference evidence="7 8" key="1">
    <citation type="journal article" date="2014" name="Nature">
        <title>An environmental bacterial taxon with a large and distinct metabolic repertoire.</title>
        <authorList>
            <person name="Wilson M.C."/>
            <person name="Mori T."/>
            <person name="Ruckert C."/>
            <person name="Uria A.R."/>
            <person name="Helf M.J."/>
            <person name="Takada K."/>
            <person name="Gernert C."/>
            <person name="Steffens U.A."/>
            <person name="Heycke N."/>
            <person name="Schmitt S."/>
            <person name="Rinke C."/>
            <person name="Helfrich E.J."/>
            <person name="Brachmann A.O."/>
            <person name="Gurgui C."/>
            <person name="Wakimoto T."/>
            <person name="Kracht M."/>
            <person name="Crusemann M."/>
            <person name="Hentschel U."/>
            <person name="Abe I."/>
            <person name="Matsunaga S."/>
            <person name="Kalinowski J."/>
            <person name="Takeyama H."/>
            <person name="Piel J."/>
        </authorList>
    </citation>
    <scope>NUCLEOTIDE SEQUENCE [LARGE SCALE GENOMIC DNA]</scope>
    <source>
        <strain evidence="8">TSY1</strain>
    </source>
</reference>
<dbReference type="EMBL" id="AZHW01000083">
    <property type="protein sequence ID" value="ETX03049.1"/>
    <property type="molecule type" value="Genomic_DNA"/>
</dbReference>
<keyword evidence="8" id="KW-1185">Reference proteome</keyword>
<dbReference type="InterPro" id="IPR036188">
    <property type="entry name" value="FAD/NAD-bd_sf"/>
</dbReference>
<sequence length="260" mass="30518">SQIELAKIPRDEKIRRQENLNIEHMMRIHRRVDEIVEDKATAEALKPWYMHRCKRPTYDDVYLPTFNRPNVTLVHTDGKGITEINENGPLHDGKEYPLDLLIYATGFAVQRTGIYNDIRGIGGLELNEKYKDGMRTVFGVHSQGYPNLFIMGGYQANFQFNLTFMLQTQAEYIADCIKYTREHGHKTIDPTYDTEQWWVDEVINNRARTNRNKECTPGYYNFEGEDQRKQDGNYNGSFLQYYEHMQTLKADLPKHFDFGS</sequence>
<dbReference type="InterPro" id="IPR050775">
    <property type="entry name" value="FAD-binding_Monooxygenases"/>
</dbReference>
<evidence type="ECO:0008006" key="9">
    <source>
        <dbReference type="Google" id="ProtNLM"/>
    </source>
</evidence>
<evidence type="ECO:0000256" key="3">
    <source>
        <dbReference type="ARBA" id="ARBA00022630"/>
    </source>
</evidence>
<evidence type="ECO:0000256" key="4">
    <source>
        <dbReference type="ARBA" id="ARBA00022827"/>
    </source>
</evidence>
<dbReference type="HOGENOM" id="CLU_1067484_0_0_7"/>
<evidence type="ECO:0000256" key="1">
    <source>
        <dbReference type="ARBA" id="ARBA00001974"/>
    </source>
</evidence>
<dbReference type="PATRIC" id="fig|1429438.4.peg.474"/>
<keyword evidence="4" id="KW-0274">FAD</keyword>
<proteinExistence type="inferred from homology"/>
<organism evidence="7 8">
    <name type="scientific">Entotheonella factor</name>
    <dbReference type="NCBI Taxonomy" id="1429438"/>
    <lineage>
        <taxon>Bacteria</taxon>
        <taxon>Pseudomonadati</taxon>
        <taxon>Nitrospinota/Tectimicrobiota group</taxon>
        <taxon>Candidatus Tectimicrobiota</taxon>
        <taxon>Candidatus Entotheonellia</taxon>
        <taxon>Candidatus Entotheonellales</taxon>
        <taxon>Candidatus Entotheonellaceae</taxon>
        <taxon>Candidatus Entotheonella</taxon>
    </lineage>
</organism>
<dbReference type="GO" id="GO:0016491">
    <property type="term" value="F:oxidoreductase activity"/>
    <property type="evidence" value="ECO:0007669"/>
    <property type="project" value="UniProtKB-KW"/>
</dbReference>
<evidence type="ECO:0000256" key="2">
    <source>
        <dbReference type="ARBA" id="ARBA00010139"/>
    </source>
</evidence>
<comment type="similarity">
    <text evidence="2">Belongs to the FAD-binding monooxygenase family.</text>
</comment>
<dbReference type="PANTHER" id="PTHR43098:SF2">
    <property type="entry name" value="FAD-BINDING MONOOXYGENASE AUSB-RELATED"/>
    <property type="match status" value="1"/>
</dbReference>